<accession>A0ABM7GLG6</accession>
<gene>
    <name evidence="1" type="ORF">HORIV_40500</name>
</gene>
<proteinExistence type="predicted"/>
<name>A0ABM7GLG6_9GAMM</name>
<protein>
    <submittedName>
        <fullName evidence="1">Uncharacterized protein</fullName>
    </submittedName>
</protein>
<sequence length="74" mass="8427">MRAPWRYCGSLRPESIDYLRPCGFHPEESILVTTLGEAEPEMADMRTLVIIGSQQTRLIEREGSPLVYTPRSSM</sequence>
<evidence type="ECO:0000313" key="2">
    <source>
        <dbReference type="Proteomes" id="UP000289555"/>
    </source>
</evidence>
<dbReference type="Gene3D" id="3.30.950.10">
    <property type="entry name" value="Methyltransferase, Cobalt-precorrin-4 Transmethylase, Domain 2"/>
    <property type="match status" value="1"/>
</dbReference>
<evidence type="ECO:0000313" key="1">
    <source>
        <dbReference type="EMBL" id="BBI51629.1"/>
    </source>
</evidence>
<reference evidence="2" key="1">
    <citation type="journal article" date="2019" name="Microbiol. Resour. Announc.">
        <title>Complete Genome Sequence of Halomonas olivaria, a Moderately Halophilic Bacterium Isolated from Olive Processing Effluents, Obtained by Nanopore Sequencing.</title>
        <authorList>
            <person name="Nagata S."/>
            <person name="Ii K.M."/>
            <person name="Tsukimi T."/>
            <person name="Miura M.C."/>
            <person name="Galipon J."/>
            <person name="Arakawa K."/>
        </authorList>
    </citation>
    <scope>NUCLEOTIDE SEQUENCE [LARGE SCALE GENOMIC DNA]</scope>
    <source>
        <strain evidence="2">TYRC17</strain>
    </source>
</reference>
<dbReference type="InterPro" id="IPR014776">
    <property type="entry name" value="4pyrrole_Mease_sub2"/>
</dbReference>
<keyword evidence="2" id="KW-1185">Reference proteome</keyword>
<dbReference type="Proteomes" id="UP000289555">
    <property type="component" value="Chromosome"/>
</dbReference>
<dbReference type="EMBL" id="AP019416">
    <property type="protein sequence ID" value="BBI51629.1"/>
    <property type="molecule type" value="Genomic_DNA"/>
</dbReference>
<organism evidence="1 2">
    <name type="scientific">Vreelandella olivaria</name>
    <dbReference type="NCBI Taxonomy" id="390919"/>
    <lineage>
        <taxon>Bacteria</taxon>
        <taxon>Pseudomonadati</taxon>
        <taxon>Pseudomonadota</taxon>
        <taxon>Gammaproteobacteria</taxon>
        <taxon>Oceanospirillales</taxon>
        <taxon>Halomonadaceae</taxon>
        <taxon>Vreelandella</taxon>
    </lineage>
</organism>